<dbReference type="InterPro" id="IPR004046">
    <property type="entry name" value="GST_C"/>
</dbReference>
<feature type="domain" description="GST C-terminal" evidence="2">
    <location>
        <begin position="84"/>
        <end position="205"/>
    </location>
</feature>
<dbReference type="Gene3D" id="1.20.1050.10">
    <property type="match status" value="1"/>
</dbReference>
<dbReference type="InterPro" id="IPR036282">
    <property type="entry name" value="Glutathione-S-Trfase_C_sf"/>
</dbReference>
<keyword evidence="3" id="KW-0808">Transferase</keyword>
<evidence type="ECO:0000259" key="1">
    <source>
        <dbReference type="PROSITE" id="PS50404"/>
    </source>
</evidence>
<dbReference type="EMBL" id="QYRN01000003">
    <property type="protein sequence ID" value="RIY02070.1"/>
    <property type="molecule type" value="Genomic_DNA"/>
</dbReference>
<dbReference type="PROSITE" id="PS50404">
    <property type="entry name" value="GST_NTER"/>
    <property type="match status" value="1"/>
</dbReference>
<comment type="caution">
    <text evidence="3">The sequence shown here is derived from an EMBL/GenBank/DDBJ whole genome shotgun (WGS) entry which is preliminary data.</text>
</comment>
<evidence type="ECO:0000313" key="4">
    <source>
        <dbReference type="Proteomes" id="UP000265750"/>
    </source>
</evidence>
<protein>
    <submittedName>
        <fullName evidence="3">Glutathione S-transferase family protein</fullName>
    </submittedName>
</protein>
<dbReference type="InterPro" id="IPR040079">
    <property type="entry name" value="Glutathione_S-Trfase"/>
</dbReference>
<dbReference type="Pfam" id="PF00043">
    <property type="entry name" value="GST_C"/>
    <property type="match status" value="1"/>
</dbReference>
<feature type="domain" description="GST N-terminal" evidence="1">
    <location>
        <begin position="1"/>
        <end position="82"/>
    </location>
</feature>
<dbReference type="CDD" id="cd03056">
    <property type="entry name" value="GST_N_4"/>
    <property type="match status" value="1"/>
</dbReference>
<dbReference type="Pfam" id="PF13409">
    <property type="entry name" value="GST_N_2"/>
    <property type="match status" value="1"/>
</dbReference>
<dbReference type="Proteomes" id="UP000265750">
    <property type="component" value="Unassembled WGS sequence"/>
</dbReference>
<dbReference type="Gene3D" id="3.40.30.10">
    <property type="entry name" value="Glutaredoxin"/>
    <property type="match status" value="1"/>
</dbReference>
<dbReference type="PROSITE" id="PS50405">
    <property type="entry name" value="GST_CTER"/>
    <property type="match status" value="1"/>
</dbReference>
<evidence type="ECO:0000313" key="3">
    <source>
        <dbReference type="EMBL" id="RIY02070.1"/>
    </source>
</evidence>
<accession>A0A3A1WVC1</accession>
<dbReference type="InterPro" id="IPR010987">
    <property type="entry name" value="Glutathione-S-Trfase_C-like"/>
</dbReference>
<dbReference type="PANTHER" id="PTHR44051">
    <property type="entry name" value="GLUTATHIONE S-TRANSFERASE-RELATED"/>
    <property type="match status" value="1"/>
</dbReference>
<proteinExistence type="predicted"/>
<dbReference type="SUPFAM" id="SSF52833">
    <property type="entry name" value="Thioredoxin-like"/>
    <property type="match status" value="1"/>
</dbReference>
<dbReference type="GO" id="GO:0016740">
    <property type="term" value="F:transferase activity"/>
    <property type="evidence" value="ECO:0007669"/>
    <property type="project" value="UniProtKB-KW"/>
</dbReference>
<sequence>MITIHGMHDSGNCYKPRLLMALLGRPFRHGEVSARDGSTRTPAFLARNPAGQCPLLELEDGRVLAESNAILVHLAEGSPFLPVEAFERAQTLRWMFFEQNQHELNLAVRRSLVVYPERAAAATHERMALTLEGGTRVLGVMETHLTSAPFFGGTAPTVADIALYPYTASAPEGGFDLVPFPAVQSWLARIEGLPGFRPREWLPTA</sequence>
<dbReference type="InterPro" id="IPR036249">
    <property type="entry name" value="Thioredoxin-like_sf"/>
</dbReference>
<name>A0A3A1WVC1_9HYPH</name>
<dbReference type="OrthoDB" id="9810080at2"/>
<dbReference type="InterPro" id="IPR004045">
    <property type="entry name" value="Glutathione_S-Trfase_N"/>
</dbReference>
<reference evidence="4" key="1">
    <citation type="submission" date="2018-09" db="EMBL/GenBank/DDBJ databases">
        <authorList>
            <person name="Tuo L."/>
        </authorList>
    </citation>
    <scope>NUCLEOTIDE SEQUENCE [LARGE SCALE GENOMIC DNA]</scope>
    <source>
        <strain evidence="4">M2BS4Y-1</strain>
    </source>
</reference>
<dbReference type="PANTHER" id="PTHR44051:SF2">
    <property type="entry name" value="HYPOTHETICAL GLUTATHIONE S-TRANSFERASE LIKE PROTEIN"/>
    <property type="match status" value="1"/>
</dbReference>
<dbReference type="SFLD" id="SFLDS00019">
    <property type="entry name" value="Glutathione_Transferase_(cytos"/>
    <property type="match status" value="1"/>
</dbReference>
<evidence type="ECO:0000259" key="2">
    <source>
        <dbReference type="PROSITE" id="PS50405"/>
    </source>
</evidence>
<gene>
    <name evidence="3" type="ORF">D3218_07140</name>
</gene>
<dbReference type="RefSeq" id="WP_119539207.1">
    <property type="nucleotide sequence ID" value="NZ_QYRN01000003.1"/>
</dbReference>
<dbReference type="SUPFAM" id="SSF47616">
    <property type="entry name" value="GST C-terminal domain-like"/>
    <property type="match status" value="1"/>
</dbReference>
<dbReference type="AlphaFoldDB" id="A0A3A1WVC1"/>
<organism evidence="3 4">
    <name type="scientific">Aureimonas flava</name>
    <dbReference type="NCBI Taxonomy" id="2320271"/>
    <lineage>
        <taxon>Bacteria</taxon>
        <taxon>Pseudomonadati</taxon>
        <taxon>Pseudomonadota</taxon>
        <taxon>Alphaproteobacteria</taxon>
        <taxon>Hyphomicrobiales</taxon>
        <taxon>Aurantimonadaceae</taxon>
        <taxon>Aureimonas</taxon>
    </lineage>
</organism>
<dbReference type="SFLD" id="SFLDG00358">
    <property type="entry name" value="Main_(cytGST)"/>
    <property type="match status" value="1"/>
</dbReference>
<keyword evidence="4" id="KW-1185">Reference proteome</keyword>